<dbReference type="Gene3D" id="4.10.240.10">
    <property type="entry name" value="Zn(2)-C6 fungal-type DNA-binding domain"/>
    <property type="match status" value="1"/>
</dbReference>
<dbReference type="Proteomes" id="UP001251528">
    <property type="component" value="Unassembled WGS sequence"/>
</dbReference>
<evidence type="ECO:0000313" key="7">
    <source>
        <dbReference type="EMBL" id="KAK2616811.1"/>
    </source>
</evidence>
<name>A0AAJ0D178_9HYPO</name>
<dbReference type="PROSITE" id="PS00463">
    <property type="entry name" value="ZN2_CY6_FUNGAL_1"/>
    <property type="match status" value="1"/>
</dbReference>
<dbReference type="PANTHER" id="PTHR31069:SF32">
    <property type="entry name" value="ARGININE METABOLISM REGULATION PROTEIN II"/>
    <property type="match status" value="1"/>
</dbReference>
<keyword evidence="4" id="KW-0539">Nucleus</keyword>
<proteinExistence type="predicted"/>
<evidence type="ECO:0000256" key="2">
    <source>
        <dbReference type="ARBA" id="ARBA00023125"/>
    </source>
</evidence>
<keyword evidence="8" id="KW-1185">Reference proteome</keyword>
<dbReference type="InterPro" id="IPR036864">
    <property type="entry name" value="Zn2-C6_fun-type_DNA-bd_sf"/>
</dbReference>
<keyword evidence="3" id="KW-0804">Transcription</keyword>
<keyword evidence="1" id="KW-0805">Transcription regulation</keyword>
<keyword evidence="2" id="KW-0238">DNA-binding</keyword>
<dbReference type="GO" id="GO:0003677">
    <property type="term" value="F:DNA binding"/>
    <property type="evidence" value="ECO:0007669"/>
    <property type="project" value="UniProtKB-KW"/>
</dbReference>
<sequence>MRSKAPAKPRTGKTIRQEGRSRTFTGCGTCRSRHLKCDEAKPTCSCCRRLNLPCQGYAPQLLWLSAPQSEGDAAEKKSEVGSFRYPLFTEAHRSSMSLSMVLSLGHQSAGDALLDLDCESIADQELHTVGPFGVFRALQDSSIQEPSSSPPSPDDEEDMRDISLDLNEVYCLPAFPDDALEDPLQDHSSSSVVADLAGSENWMAVDVDLGLSWDWDDISQNVLPDACNMDLGAPHVGSPRNTSFEGIPTTKTLKEPPRQLELDIPSSGLKSPRISSDDYDDASSMLGRTTFSPNSLFAGSTSILPAHSTVLLRYLKTEVLETTTSTLSRGMSPWRLLLLPCALETFAEISLWNTTSYARRSIFSTLLAKSAFHLSKSVSRGESAASFWLKIGIYHQHAAQDHLKSALKTKFKGDVKYTEMLMAILSVGVVSVSGK</sequence>
<dbReference type="GO" id="GO:0008270">
    <property type="term" value="F:zinc ion binding"/>
    <property type="evidence" value="ECO:0007669"/>
    <property type="project" value="InterPro"/>
</dbReference>
<evidence type="ECO:0000256" key="3">
    <source>
        <dbReference type="ARBA" id="ARBA00023163"/>
    </source>
</evidence>
<feature type="region of interest" description="Disordered" evidence="5">
    <location>
        <begin position="140"/>
        <end position="159"/>
    </location>
</feature>
<gene>
    <name evidence="7" type="ORF">QQS21_000188</name>
</gene>
<dbReference type="GO" id="GO:0000981">
    <property type="term" value="F:DNA-binding transcription factor activity, RNA polymerase II-specific"/>
    <property type="evidence" value="ECO:0007669"/>
    <property type="project" value="InterPro"/>
</dbReference>
<dbReference type="PROSITE" id="PS50048">
    <property type="entry name" value="ZN2_CY6_FUNGAL_2"/>
    <property type="match status" value="1"/>
</dbReference>
<dbReference type="PANTHER" id="PTHR31069">
    <property type="entry name" value="OLEATE-ACTIVATED TRANSCRIPTION FACTOR 1-RELATED"/>
    <property type="match status" value="1"/>
</dbReference>
<dbReference type="InterPro" id="IPR001138">
    <property type="entry name" value="Zn2Cys6_DnaBD"/>
</dbReference>
<evidence type="ECO:0000313" key="8">
    <source>
        <dbReference type="Proteomes" id="UP001251528"/>
    </source>
</evidence>
<evidence type="ECO:0000256" key="5">
    <source>
        <dbReference type="SAM" id="MobiDB-lite"/>
    </source>
</evidence>
<comment type="caution">
    <text evidence="7">The sequence shown here is derived from an EMBL/GenBank/DDBJ whole genome shotgun (WGS) entry which is preliminary data.</text>
</comment>
<evidence type="ECO:0000259" key="6">
    <source>
        <dbReference type="PROSITE" id="PS50048"/>
    </source>
</evidence>
<dbReference type="CDD" id="cd00067">
    <property type="entry name" value="GAL4"/>
    <property type="match status" value="1"/>
</dbReference>
<dbReference type="InterPro" id="IPR050675">
    <property type="entry name" value="OAF3"/>
</dbReference>
<organism evidence="7 8">
    <name type="scientific">Conoideocrella luteorostrata</name>
    <dbReference type="NCBI Taxonomy" id="1105319"/>
    <lineage>
        <taxon>Eukaryota</taxon>
        <taxon>Fungi</taxon>
        <taxon>Dikarya</taxon>
        <taxon>Ascomycota</taxon>
        <taxon>Pezizomycotina</taxon>
        <taxon>Sordariomycetes</taxon>
        <taxon>Hypocreomycetidae</taxon>
        <taxon>Hypocreales</taxon>
        <taxon>Clavicipitaceae</taxon>
        <taxon>Conoideocrella</taxon>
    </lineage>
</organism>
<dbReference type="Pfam" id="PF00172">
    <property type="entry name" value="Zn_clus"/>
    <property type="match status" value="1"/>
</dbReference>
<dbReference type="SMART" id="SM00066">
    <property type="entry name" value="GAL4"/>
    <property type="match status" value="1"/>
</dbReference>
<reference evidence="7" key="1">
    <citation type="submission" date="2023-06" db="EMBL/GenBank/DDBJ databases">
        <title>Conoideocrella luteorostrata (Hypocreales: Clavicipitaceae), a potential biocontrol fungus for elongate hemlock scale in United States Christmas tree production areas.</title>
        <authorList>
            <person name="Barrett H."/>
            <person name="Lovett B."/>
            <person name="Macias A.M."/>
            <person name="Stajich J.E."/>
            <person name="Kasson M.T."/>
        </authorList>
    </citation>
    <scope>NUCLEOTIDE SEQUENCE</scope>
    <source>
        <strain evidence="7">ARSEF 14590</strain>
    </source>
</reference>
<evidence type="ECO:0000256" key="1">
    <source>
        <dbReference type="ARBA" id="ARBA00023015"/>
    </source>
</evidence>
<evidence type="ECO:0000256" key="4">
    <source>
        <dbReference type="ARBA" id="ARBA00023242"/>
    </source>
</evidence>
<accession>A0AAJ0D178</accession>
<feature type="domain" description="Zn(2)-C6 fungal-type" evidence="6">
    <location>
        <begin position="26"/>
        <end position="54"/>
    </location>
</feature>
<dbReference type="EMBL" id="JASWJB010000002">
    <property type="protein sequence ID" value="KAK2616811.1"/>
    <property type="molecule type" value="Genomic_DNA"/>
</dbReference>
<dbReference type="AlphaFoldDB" id="A0AAJ0D178"/>
<dbReference type="SUPFAM" id="SSF57701">
    <property type="entry name" value="Zn2/Cys6 DNA-binding domain"/>
    <property type="match status" value="1"/>
</dbReference>
<protein>
    <recommendedName>
        <fullName evidence="6">Zn(2)-C6 fungal-type domain-containing protein</fullName>
    </recommendedName>
</protein>